<evidence type="ECO:0000259" key="2">
    <source>
        <dbReference type="PROSITE" id="PS50211"/>
    </source>
</evidence>
<feature type="compositionally biased region" description="Low complexity" evidence="1">
    <location>
        <begin position="33"/>
        <end position="54"/>
    </location>
</feature>
<feature type="compositionally biased region" description="Acidic residues" evidence="1">
    <location>
        <begin position="206"/>
        <end position="236"/>
    </location>
</feature>
<accession>A0A084G5G8</accession>
<reference evidence="3 4" key="1">
    <citation type="journal article" date="2014" name="Genome Announc.">
        <title>Draft genome sequence of the pathogenic fungus Scedosporium apiospermum.</title>
        <authorList>
            <person name="Vandeputte P."/>
            <person name="Ghamrawi S."/>
            <person name="Rechenmann M."/>
            <person name="Iltis A."/>
            <person name="Giraud S."/>
            <person name="Fleury M."/>
            <person name="Thornton C."/>
            <person name="Delhaes L."/>
            <person name="Meyer W."/>
            <person name="Papon N."/>
            <person name="Bouchara J.P."/>
        </authorList>
    </citation>
    <scope>NUCLEOTIDE SEQUENCE [LARGE SCALE GENOMIC DNA]</scope>
    <source>
        <strain evidence="3 4">IHEM 14462</strain>
    </source>
</reference>
<organism evidence="3 4">
    <name type="scientific">Pseudallescheria apiosperma</name>
    <name type="common">Scedosporium apiospermum</name>
    <dbReference type="NCBI Taxonomy" id="563466"/>
    <lineage>
        <taxon>Eukaryota</taxon>
        <taxon>Fungi</taxon>
        <taxon>Dikarya</taxon>
        <taxon>Ascomycota</taxon>
        <taxon>Pezizomycotina</taxon>
        <taxon>Sordariomycetes</taxon>
        <taxon>Hypocreomycetidae</taxon>
        <taxon>Microascales</taxon>
        <taxon>Microascaceae</taxon>
        <taxon>Scedosporium</taxon>
    </lineage>
</organism>
<dbReference type="HOGENOM" id="CLU_009044_0_0_1"/>
<gene>
    <name evidence="3" type="ORF">SAPIO_CDS5812</name>
</gene>
<dbReference type="GeneID" id="27724884"/>
<dbReference type="Pfam" id="PF08616">
    <property type="entry name" value="SPA"/>
    <property type="match status" value="1"/>
</dbReference>
<dbReference type="EMBL" id="JOWA01000099">
    <property type="protein sequence ID" value="KEZ42580.1"/>
    <property type="molecule type" value="Genomic_DNA"/>
</dbReference>
<comment type="caution">
    <text evidence="3">The sequence shown here is derived from an EMBL/GenBank/DDBJ whole genome shotgun (WGS) entry which is preliminary data.</text>
</comment>
<dbReference type="RefSeq" id="XP_016642379.1">
    <property type="nucleotide sequence ID" value="XM_016788063.1"/>
</dbReference>
<proteinExistence type="predicted"/>
<feature type="region of interest" description="Disordered" evidence="1">
    <location>
        <begin position="1"/>
        <end position="113"/>
    </location>
</feature>
<keyword evidence="4" id="KW-1185">Reference proteome</keyword>
<dbReference type="PANTHER" id="PTHR28245:SF1">
    <property type="entry name" value="ARF3-INTERACTING PROTEIN 1"/>
    <property type="match status" value="1"/>
</dbReference>
<feature type="region of interest" description="Disordered" evidence="1">
    <location>
        <begin position="175"/>
        <end position="242"/>
    </location>
</feature>
<dbReference type="KEGG" id="sapo:SAPIO_CDS5812"/>
<dbReference type="OrthoDB" id="66409at2759"/>
<dbReference type="Pfam" id="PF07792">
    <property type="entry name" value="Afi1"/>
    <property type="match status" value="1"/>
</dbReference>
<dbReference type="AlphaFoldDB" id="A0A084G5G8"/>
<dbReference type="PANTHER" id="PTHR28245">
    <property type="entry name" value="ARF3-INTERACTING PROTEIN 1"/>
    <property type="match status" value="1"/>
</dbReference>
<feature type="compositionally biased region" description="Basic residues" evidence="1">
    <location>
        <begin position="187"/>
        <end position="199"/>
    </location>
</feature>
<dbReference type="InterPro" id="IPR012860">
    <property type="entry name" value="Afi1_N"/>
</dbReference>
<protein>
    <submittedName>
        <fullName evidence="3">Protein mesA</fullName>
    </submittedName>
</protein>
<feature type="region of interest" description="Disordered" evidence="1">
    <location>
        <begin position="350"/>
        <end position="378"/>
    </location>
</feature>
<dbReference type="GO" id="GO:0005886">
    <property type="term" value="C:plasma membrane"/>
    <property type="evidence" value="ECO:0007669"/>
    <property type="project" value="TreeGrafter"/>
</dbReference>
<evidence type="ECO:0000313" key="4">
    <source>
        <dbReference type="Proteomes" id="UP000028545"/>
    </source>
</evidence>
<dbReference type="OMA" id="GRHFWAQ"/>
<dbReference type="InterPro" id="IPR037516">
    <property type="entry name" value="Tripartite_DENN"/>
</dbReference>
<feature type="compositionally biased region" description="Basic and acidic residues" evidence="1">
    <location>
        <begin position="350"/>
        <end position="365"/>
    </location>
</feature>
<feature type="domain" description="UDENN" evidence="2">
    <location>
        <begin position="120"/>
        <end position="677"/>
    </location>
</feature>
<evidence type="ECO:0000313" key="3">
    <source>
        <dbReference type="EMBL" id="KEZ42580.1"/>
    </source>
</evidence>
<evidence type="ECO:0000256" key="1">
    <source>
        <dbReference type="SAM" id="MobiDB-lite"/>
    </source>
</evidence>
<sequence>MASAQTVDPISRSAPRNVPQVNANGPWPNRRTSLSSFPASRSPSQMSHTSRPSRSPQPPPLMEADRSSNPSSKSKTPSIGVSSQHSSLSGSGPRRYNPDAFPPRKLRSQYPRGSTENHVEYILVASFDIDRGPVMEHQYPVAITGDEHMLAELMLPDQAHVRNQDWTIFFLHKDTSQEEEDEERRQKEQRRRRRRRKQNRAAGIISEEDEEELEEDEANDPDDWDDDESTDSEPEGGEGPPLIYVLNLVNTKQDKTVKRGAIVKAMAICTRHPFLHIYKPLLLLALDEYFKSPVPETLAMLYDSVNAMDLSLMPKLSLLERHLLQASDNKDLFVEKFERMIQLRIAEDSGEHVSDQPFDASRDPPKPPGISRAGTKAHVEGNSAYSVPRDTHEFESKVMYKGIPIPIKVPVAVMPESVGDFSLIKLIQTFSTSHIKQPLSYSPHAHLTTNGANTHPIIVLVNALLTQKRVIFLGHNMPSGEVAEAVLAACALASGGVLRGFTRHAFPYTDLTKIDDLLNVPGFIAGVTNPTFELHPEWWDVLCDLSSGRIKISSRIEPAAATEGMVYFQQQNPTYASLVQVHASGSSSTPDLTNDTAFINDILKSINARHGERVIRAKWRDWVTKFTRIAAAFEETVYGASALYIGSDDLEGSVTPGPPNGHGYVWVDETAKLRELAGNVTRIEGWRNTRSYYSFIQDLAQLYTVRPLKGLDLHHMHDRLRTQRLTPAQSKDIYLAFAKHVHSYDEICLLLSVAPESHAGLFYLALGLFHKDKEVRVWTTDLLERIGEHEAGQHWWKSLSRFEKLAFQRIRREMEAEMRTKLEKEGLSTDGRRIS</sequence>
<dbReference type="VEuPathDB" id="FungiDB:SAPIO_CDS5812"/>
<dbReference type="InterPro" id="IPR052809">
    <property type="entry name" value="Actin_polarity_regulatory"/>
</dbReference>
<feature type="compositionally biased region" description="Low complexity" evidence="1">
    <location>
        <begin position="67"/>
        <end position="92"/>
    </location>
</feature>
<dbReference type="PROSITE" id="PS50211">
    <property type="entry name" value="DENN"/>
    <property type="match status" value="1"/>
</dbReference>
<dbReference type="GO" id="GO:0051666">
    <property type="term" value="P:actin cortical patch localization"/>
    <property type="evidence" value="ECO:0007669"/>
    <property type="project" value="TreeGrafter"/>
</dbReference>
<name>A0A084G5G8_PSEDA</name>
<dbReference type="Proteomes" id="UP000028545">
    <property type="component" value="Unassembled WGS sequence"/>
</dbReference>